<evidence type="ECO:0000256" key="8">
    <source>
        <dbReference type="RuleBase" id="RU365068"/>
    </source>
</evidence>
<evidence type="ECO:0000256" key="7">
    <source>
        <dbReference type="RuleBase" id="RU000492"/>
    </source>
</evidence>
<evidence type="ECO:0000256" key="4">
    <source>
        <dbReference type="ARBA" id="ARBA00022840"/>
    </source>
</evidence>
<dbReference type="GO" id="GO:0016887">
    <property type="term" value="F:ATP hydrolysis activity"/>
    <property type="evidence" value="ECO:0007669"/>
    <property type="project" value="RHEA"/>
</dbReference>
<dbReference type="SMART" id="SM00487">
    <property type="entry name" value="DEXDc"/>
    <property type="match status" value="1"/>
</dbReference>
<dbReference type="InterPro" id="IPR000629">
    <property type="entry name" value="RNA-helicase_DEAD-box_CS"/>
</dbReference>
<dbReference type="SMART" id="SM01178">
    <property type="entry name" value="DUF4217"/>
    <property type="match status" value="1"/>
</dbReference>
<reference evidence="13" key="2">
    <citation type="submission" date="2014-03" db="EMBL/GenBank/DDBJ databases">
        <title>The whipworm genome and dual-species transcriptomics of an intimate host-pathogen interaction.</title>
        <authorList>
            <person name="Foth B.J."/>
            <person name="Tsai I.J."/>
            <person name="Reid A.J."/>
            <person name="Bancroft A.J."/>
            <person name="Nichol S."/>
            <person name="Tracey A."/>
            <person name="Holroyd N."/>
            <person name="Cotton J.A."/>
            <person name="Stanley E.J."/>
            <person name="Zarowiecki M."/>
            <person name="Liu J.Z."/>
            <person name="Huckvale T."/>
            <person name="Cooper P.J."/>
            <person name="Grencis R.K."/>
            <person name="Berriman M."/>
        </authorList>
    </citation>
    <scope>NUCLEOTIDE SEQUENCE [LARGE SCALE GENOMIC DNA]</scope>
</reference>
<protein>
    <recommendedName>
        <fullName evidence="8">ATP-dependent RNA helicase</fullName>
        <ecNumber evidence="8">3.6.4.13</ecNumber>
    </recommendedName>
</protein>
<dbReference type="PROSITE" id="PS00039">
    <property type="entry name" value="DEAD_ATP_HELICASE"/>
    <property type="match status" value="1"/>
</dbReference>
<dbReference type="InterPro" id="IPR001650">
    <property type="entry name" value="Helicase_C-like"/>
</dbReference>
<feature type="region of interest" description="Disordered" evidence="9">
    <location>
        <begin position="502"/>
        <end position="540"/>
    </location>
</feature>
<dbReference type="SUPFAM" id="SSF52540">
    <property type="entry name" value="P-loop containing nucleoside triphosphate hydrolases"/>
    <property type="match status" value="1"/>
</dbReference>
<comment type="domain">
    <text evidence="8">The Q motif is unique to and characteristic of the DEAD box family of RNA helicases and controls ATP binding and hydrolysis.</text>
</comment>
<sequence>MKSSDIQAFSDIPLSKKTLNGLSRSGYATPTEIQREGILLALRGFDVLGAAKTGSGKTLAFAIPVIEYLWRQRWTAGFGLAAVVISPTRELALQTYETIRKVGCFHEFSAALIIGGTVGFPRLYFMILGCRFGETPYKSLQHDLAHSNCLVLDEADRILDLGFAEQLNAIFANLPTDRQTLLYSATQTKSVTDLARLSLNEPVYISVHEYSKFSTPDRLDQKYAVVAEEDKLNFLWSFLRNHTKLKILIFLNSCRQVRFVYNAFCKLQPGLSLLSLYGTMPLKKRVAVFEDFARKQHAALFATDIAARGLDFPAVDWVLHLDCPSDVNEYIHRSGRTARYVNKGRALLVVTPNQTSLVTALQNAKVPITETKINPDKLFSIQKKLQVMCAQDSVLKGFAQRAIVAYVKSIFFMGNKEIFDAEKINLQAVALSAGLVCAPRIRFMERRQSKPASSESASNDVQSSTSFFGQEEAVDDDDSDDFLKVKCRDVFGQLAVLSRLGVQTEETDNESSDDVDISWLPDPDKLQAVTNEQDNVSEAK</sequence>
<evidence type="ECO:0000256" key="9">
    <source>
        <dbReference type="SAM" id="MobiDB-lite"/>
    </source>
</evidence>
<dbReference type="Pfam" id="PF13959">
    <property type="entry name" value="CTE_SPB4"/>
    <property type="match status" value="1"/>
</dbReference>
<dbReference type="OrthoDB" id="10259640at2759"/>
<feature type="domain" description="Helicase ATP-binding" evidence="10">
    <location>
        <begin position="38"/>
        <end position="205"/>
    </location>
</feature>
<dbReference type="AlphaFoldDB" id="A0A077ZA34"/>
<dbReference type="PROSITE" id="PS51195">
    <property type="entry name" value="Q_MOTIF"/>
    <property type="match status" value="1"/>
</dbReference>
<dbReference type="Proteomes" id="UP000030665">
    <property type="component" value="Unassembled WGS sequence"/>
</dbReference>
<keyword evidence="3 7" id="KW-0347">Helicase</keyword>
<dbReference type="Gene3D" id="3.40.50.300">
    <property type="entry name" value="P-loop containing nucleotide triphosphate hydrolases"/>
    <property type="match status" value="2"/>
</dbReference>
<dbReference type="EMBL" id="HG806141">
    <property type="protein sequence ID" value="CDW57247.1"/>
    <property type="molecule type" value="Genomic_DNA"/>
</dbReference>
<accession>A0A077ZA34</accession>
<dbReference type="STRING" id="36087.A0A077ZA34"/>
<reference evidence="13" key="1">
    <citation type="submission" date="2014-01" db="EMBL/GenBank/DDBJ databases">
        <authorList>
            <person name="Aslett M."/>
        </authorList>
    </citation>
    <scope>NUCLEOTIDE SEQUENCE</scope>
</reference>
<evidence type="ECO:0000256" key="3">
    <source>
        <dbReference type="ARBA" id="ARBA00022806"/>
    </source>
</evidence>
<evidence type="ECO:0000259" key="10">
    <source>
        <dbReference type="PROSITE" id="PS51192"/>
    </source>
</evidence>
<evidence type="ECO:0000256" key="5">
    <source>
        <dbReference type="ARBA" id="ARBA00022884"/>
    </source>
</evidence>
<comment type="function">
    <text evidence="8">RNA helicase.</text>
</comment>
<comment type="similarity">
    <text evidence="7">Belongs to the DEAD box helicase family.</text>
</comment>
<feature type="compositionally biased region" description="Polar residues" evidence="9">
    <location>
        <begin position="528"/>
        <end position="540"/>
    </location>
</feature>
<dbReference type="Pfam" id="PF00271">
    <property type="entry name" value="Helicase_C"/>
    <property type="match status" value="1"/>
</dbReference>
<name>A0A077ZA34_TRITR</name>
<keyword evidence="14" id="KW-1185">Reference proteome</keyword>
<keyword evidence="1 7" id="KW-0547">Nucleotide-binding</keyword>
<comment type="catalytic activity">
    <reaction evidence="8">
        <text>ATP + H2O = ADP + phosphate + H(+)</text>
        <dbReference type="Rhea" id="RHEA:13065"/>
        <dbReference type="ChEBI" id="CHEBI:15377"/>
        <dbReference type="ChEBI" id="CHEBI:15378"/>
        <dbReference type="ChEBI" id="CHEBI:30616"/>
        <dbReference type="ChEBI" id="CHEBI:43474"/>
        <dbReference type="ChEBI" id="CHEBI:456216"/>
        <dbReference type="EC" id="3.6.4.13"/>
    </reaction>
</comment>
<gene>
    <name evidence="13" type="ORF">TTRE_0000553801</name>
</gene>
<feature type="compositionally biased region" description="Acidic residues" evidence="9">
    <location>
        <begin position="505"/>
        <end position="516"/>
    </location>
</feature>
<evidence type="ECO:0000259" key="11">
    <source>
        <dbReference type="PROSITE" id="PS51194"/>
    </source>
</evidence>
<dbReference type="GO" id="GO:0003724">
    <property type="term" value="F:RNA helicase activity"/>
    <property type="evidence" value="ECO:0007669"/>
    <property type="project" value="UniProtKB-EC"/>
</dbReference>
<dbReference type="InterPro" id="IPR027417">
    <property type="entry name" value="P-loop_NTPase"/>
</dbReference>
<feature type="short sequence motif" description="Q motif" evidence="6">
    <location>
        <begin position="7"/>
        <end position="35"/>
    </location>
</feature>
<dbReference type="GO" id="GO:0003723">
    <property type="term" value="F:RNA binding"/>
    <property type="evidence" value="ECO:0007669"/>
    <property type="project" value="UniProtKB-UniRule"/>
</dbReference>
<dbReference type="Pfam" id="PF00270">
    <property type="entry name" value="DEAD"/>
    <property type="match status" value="1"/>
</dbReference>
<dbReference type="CDD" id="cd18787">
    <property type="entry name" value="SF2_C_DEAD"/>
    <property type="match status" value="1"/>
</dbReference>
<keyword evidence="2 7" id="KW-0378">Hydrolase</keyword>
<dbReference type="InterPro" id="IPR025313">
    <property type="entry name" value="SPB4-like_CTE"/>
</dbReference>
<dbReference type="EC" id="3.6.4.13" evidence="8"/>
<dbReference type="PANTHER" id="PTHR24031">
    <property type="entry name" value="RNA HELICASE"/>
    <property type="match status" value="1"/>
</dbReference>
<keyword evidence="5 8" id="KW-0694">RNA-binding</keyword>
<evidence type="ECO:0000256" key="2">
    <source>
        <dbReference type="ARBA" id="ARBA00022801"/>
    </source>
</evidence>
<dbReference type="GO" id="GO:0043186">
    <property type="term" value="C:P granule"/>
    <property type="evidence" value="ECO:0007669"/>
    <property type="project" value="UniProtKB-ARBA"/>
</dbReference>
<feature type="domain" description="DEAD-box RNA helicase Q" evidence="12">
    <location>
        <begin position="7"/>
        <end position="35"/>
    </location>
</feature>
<dbReference type="SMART" id="SM00490">
    <property type="entry name" value="HELICc"/>
    <property type="match status" value="1"/>
</dbReference>
<feature type="domain" description="Helicase C-terminal" evidence="11">
    <location>
        <begin position="218"/>
        <end position="386"/>
    </location>
</feature>
<proteinExistence type="inferred from homology"/>
<organism evidence="13 14">
    <name type="scientific">Trichuris trichiura</name>
    <name type="common">Whipworm</name>
    <name type="synonym">Trichocephalus trichiurus</name>
    <dbReference type="NCBI Taxonomy" id="36087"/>
    <lineage>
        <taxon>Eukaryota</taxon>
        <taxon>Metazoa</taxon>
        <taxon>Ecdysozoa</taxon>
        <taxon>Nematoda</taxon>
        <taxon>Enoplea</taxon>
        <taxon>Dorylaimia</taxon>
        <taxon>Trichinellida</taxon>
        <taxon>Trichuridae</taxon>
        <taxon>Trichuris</taxon>
    </lineage>
</organism>
<evidence type="ECO:0000259" key="12">
    <source>
        <dbReference type="PROSITE" id="PS51195"/>
    </source>
</evidence>
<dbReference type="PROSITE" id="PS51192">
    <property type="entry name" value="HELICASE_ATP_BIND_1"/>
    <property type="match status" value="1"/>
</dbReference>
<dbReference type="InterPro" id="IPR014014">
    <property type="entry name" value="RNA_helicase_DEAD_Q_motif"/>
</dbReference>
<keyword evidence="4 7" id="KW-0067">ATP-binding</keyword>
<dbReference type="GO" id="GO:0005524">
    <property type="term" value="F:ATP binding"/>
    <property type="evidence" value="ECO:0007669"/>
    <property type="project" value="UniProtKB-UniRule"/>
</dbReference>
<evidence type="ECO:0000313" key="13">
    <source>
        <dbReference type="EMBL" id="CDW57247.1"/>
    </source>
</evidence>
<dbReference type="InterPro" id="IPR014001">
    <property type="entry name" value="Helicase_ATP-bd"/>
</dbReference>
<dbReference type="InterPro" id="IPR011545">
    <property type="entry name" value="DEAD/DEAH_box_helicase_dom"/>
</dbReference>
<evidence type="ECO:0000256" key="6">
    <source>
        <dbReference type="PROSITE-ProRule" id="PRU00552"/>
    </source>
</evidence>
<evidence type="ECO:0000256" key="1">
    <source>
        <dbReference type="ARBA" id="ARBA00022741"/>
    </source>
</evidence>
<evidence type="ECO:0000313" key="14">
    <source>
        <dbReference type="Proteomes" id="UP000030665"/>
    </source>
</evidence>
<dbReference type="PROSITE" id="PS51194">
    <property type="entry name" value="HELICASE_CTER"/>
    <property type="match status" value="1"/>
</dbReference>